<gene>
    <name evidence="3" type="ORF">ENS41_02395</name>
</gene>
<evidence type="ECO:0000256" key="1">
    <source>
        <dbReference type="SAM" id="MobiDB-lite"/>
    </source>
</evidence>
<accession>A0A7C4CAE6</accession>
<evidence type="ECO:0000256" key="2">
    <source>
        <dbReference type="SAM" id="SignalP"/>
    </source>
</evidence>
<protein>
    <submittedName>
        <fullName evidence="3">Uncharacterized protein</fullName>
    </submittedName>
</protein>
<organism evidence="3">
    <name type="scientific">candidate division WOR-3 bacterium</name>
    <dbReference type="NCBI Taxonomy" id="2052148"/>
    <lineage>
        <taxon>Bacteria</taxon>
        <taxon>Bacteria division WOR-3</taxon>
    </lineage>
</organism>
<evidence type="ECO:0000313" key="3">
    <source>
        <dbReference type="EMBL" id="HGK27786.1"/>
    </source>
</evidence>
<dbReference type="PROSITE" id="PS51257">
    <property type="entry name" value="PROKAR_LIPOPROTEIN"/>
    <property type="match status" value="1"/>
</dbReference>
<name>A0A7C4CAE6_UNCW3</name>
<dbReference type="AlphaFoldDB" id="A0A7C4CAE6"/>
<proteinExistence type="predicted"/>
<feature type="signal peptide" evidence="2">
    <location>
        <begin position="1"/>
        <end position="22"/>
    </location>
</feature>
<reference evidence="3" key="1">
    <citation type="journal article" date="2020" name="mSystems">
        <title>Genome- and Community-Level Interaction Insights into Carbon Utilization and Element Cycling Functions of Hydrothermarchaeota in Hydrothermal Sediment.</title>
        <authorList>
            <person name="Zhou Z."/>
            <person name="Liu Y."/>
            <person name="Xu W."/>
            <person name="Pan J."/>
            <person name="Luo Z.H."/>
            <person name="Li M."/>
        </authorList>
    </citation>
    <scope>NUCLEOTIDE SEQUENCE [LARGE SCALE GENOMIC DNA]</scope>
    <source>
        <strain evidence="3">SpSt-488</strain>
    </source>
</reference>
<feature type="region of interest" description="Disordered" evidence="1">
    <location>
        <begin position="26"/>
        <end position="69"/>
    </location>
</feature>
<comment type="caution">
    <text evidence="3">The sequence shown here is derived from an EMBL/GenBank/DDBJ whole genome shotgun (WGS) entry which is preliminary data.</text>
</comment>
<dbReference type="EMBL" id="DSUT01000043">
    <property type="protein sequence ID" value="HGK27786.1"/>
    <property type="molecule type" value="Genomic_DNA"/>
</dbReference>
<feature type="chain" id="PRO_5027706876" evidence="2">
    <location>
        <begin position="23"/>
        <end position="325"/>
    </location>
</feature>
<sequence>MKNLLILSAVIFAALACATATTGVRGSGMAETAPHTAPATPPLQAGPGQFELPPPLREPVAAPGDVLEPVPGGTVDWGRRLVRARGTGVVDPGNPNSAQARLMAERAAVVVAQRNLLEIVKGVRVDSDTKVENFMTKFDVIYTHVDGIVRGARQVGPAVYDERSGTVEVELEIDLAGPQSIAGALAPALGSGQPVAAARLSPQVQEFFRQYSGLILEAGNTGLKPSLFPKIYDENGNLLLDTRDYFQELTGPTGATALQYVEKLDQILSRPEFARNPLVLKVKQAKGALGADIVLGRQDADKLKWLKDGAKYLLDAGRLLVRLLL</sequence>
<keyword evidence="2" id="KW-0732">Signal</keyword>